<sequence>MRADAVREDSSPGPASVSGPAFPHLIKALSTALVVAVLVWGAGALRDVVWADFSLGAAVLFGSALLITVIVWLWMLKSRTQISHETIEQTWIWHKRVQIKDITQAKLIYVPYLSWLIAPRLIVRAGMGLQVFYSADPSVLKAFALLVRGQAK</sequence>
<dbReference type="EMBL" id="JAAGRN010000002">
    <property type="protein sequence ID" value="NDY82184.1"/>
    <property type="molecule type" value="Genomic_DNA"/>
</dbReference>
<evidence type="ECO:0008006" key="3">
    <source>
        <dbReference type="Google" id="ProtNLM"/>
    </source>
</evidence>
<feature type="transmembrane region" description="Helical" evidence="1">
    <location>
        <begin position="53"/>
        <end position="75"/>
    </location>
</feature>
<comment type="caution">
    <text evidence="2">The sequence shown here is derived from an EMBL/GenBank/DDBJ whole genome shotgun (WGS) entry which is preliminary data.</text>
</comment>
<dbReference type="RefSeq" id="WP_163651505.1">
    <property type="nucleotide sequence ID" value="NZ_JAAGRN010000002.1"/>
</dbReference>
<keyword evidence="1" id="KW-0812">Transmembrane</keyword>
<gene>
    <name evidence="2" type="ORF">G3I67_02960</name>
</gene>
<evidence type="ECO:0000256" key="1">
    <source>
        <dbReference type="SAM" id="Phobius"/>
    </source>
</evidence>
<keyword evidence="1" id="KW-0472">Membrane</keyword>
<keyword evidence="1" id="KW-1133">Transmembrane helix</keyword>
<protein>
    <recommendedName>
        <fullName evidence="3">DUF304 domain-containing protein</fullName>
    </recommendedName>
</protein>
<name>A0A6B2QXZ6_9BURK</name>
<reference evidence="2" key="1">
    <citation type="submission" date="2020-02" db="EMBL/GenBank/DDBJ databases">
        <authorList>
            <person name="Chen W.-M."/>
        </authorList>
    </citation>
    <scope>NUCLEOTIDE SEQUENCE</scope>
    <source>
        <strain evidence="2">NBD-18</strain>
    </source>
</reference>
<accession>A0A6B2QXZ6</accession>
<feature type="transmembrane region" description="Helical" evidence="1">
    <location>
        <begin position="21"/>
        <end position="41"/>
    </location>
</feature>
<organism evidence="2">
    <name type="scientific">Sheuella amnicola</name>
    <dbReference type="NCBI Taxonomy" id="2707330"/>
    <lineage>
        <taxon>Bacteria</taxon>
        <taxon>Pseudomonadati</taxon>
        <taxon>Pseudomonadota</taxon>
        <taxon>Betaproteobacteria</taxon>
        <taxon>Burkholderiales</taxon>
        <taxon>Alcaligenaceae</taxon>
        <taxon>Sheuella</taxon>
    </lineage>
</organism>
<evidence type="ECO:0000313" key="2">
    <source>
        <dbReference type="EMBL" id="NDY82184.1"/>
    </source>
</evidence>
<proteinExistence type="predicted"/>
<dbReference type="AlphaFoldDB" id="A0A6B2QXZ6"/>